<dbReference type="InterPro" id="IPR009072">
    <property type="entry name" value="Histone-fold"/>
</dbReference>
<feature type="compositionally biased region" description="Polar residues" evidence="1">
    <location>
        <begin position="1"/>
        <end position="11"/>
    </location>
</feature>
<sequence length="102" mass="11324">MSLTRPRTTVPASKRLLKIIPKKNPPKKNAPKSSKRKKDEGPRLYNLSGKGNLLANKAPRFVLLANTKKGGTNALSEIRYYQKTTGTLIPVLRSSKLVREIA</sequence>
<evidence type="ECO:0000313" key="3">
    <source>
        <dbReference type="Proteomes" id="UP000310421"/>
    </source>
</evidence>
<dbReference type="AlphaFoldDB" id="A0A4S8YQ90"/>
<reference evidence="2 3" key="1">
    <citation type="submission" date="2018-10" db="EMBL/GenBank/DDBJ databases">
        <title>Fifty Aureobasidium pullulans genomes reveal a recombining polyextremotolerant generalist.</title>
        <authorList>
            <person name="Gostincar C."/>
            <person name="Turk M."/>
            <person name="Zajc J."/>
            <person name="Gunde-Cimerman N."/>
        </authorList>
    </citation>
    <scope>NUCLEOTIDE SEQUENCE [LARGE SCALE GENOMIC DNA]</scope>
    <source>
        <strain evidence="2 3">EXF-10751</strain>
    </source>
</reference>
<feature type="region of interest" description="Disordered" evidence="1">
    <location>
        <begin position="1"/>
        <end position="50"/>
    </location>
</feature>
<organism evidence="2 3">
    <name type="scientific">Aureobasidium pullulans</name>
    <name type="common">Black yeast</name>
    <name type="synonym">Pullularia pullulans</name>
    <dbReference type="NCBI Taxonomy" id="5580"/>
    <lineage>
        <taxon>Eukaryota</taxon>
        <taxon>Fungi</taxon>
        <taxon>Dikarya</taxon>
        <taxon>Ascomycota</taxon>
        <taxon>Pezizomycotina</taxon>
        <taxon>Dothideomycetes</taxon>
        <taxon>Dothideomycetidae</taxon>
        <taxon>Dothideales</taxon>
        <taxon>Saccotheciaceae</taxon>
        <taxon>Aureobasidium</taxon>
    </lineage>
</organism>
<evidence type="ECO:0000313" key="2">
    <source>
        <dbReference type="EMBL" id="THW54591.1"/>
    </source>
</evidence>
<dbReference type="Proteomes" id="UP000310421">
    <property type="component" value="Unassembled WGS sequence"/>
</dbReference>
<dbReference type="EMBL" id="QZAN01000243">
    <property type="protein sequence ID" value="THW54591.1"/>
    <property type="molecule type" value="Genomic_DNA"/>
</dbReference>
<evidence type="ECO:0000256" key="1">
    <source>
        <dbReference type="SAM" id="MobiDB-lite"/>
    </source>
</evidence>
<accession>A0A4S8YQ90</accession>
<dbReference type="GO" id="GO:0046982">
    <property type="term" value="F:protein heterodimerization activity"/>
    <property type="evidence" value="ECO:0007669"/>
    <property type="project" value="InterPro"/>
</dbReference>
<feature type="compositionally biased region" description="Basic residues" evidence="1">
    <location>
        <begin position="15"/>
        <end position="36"/>
    </location>
</feature>
<name>A0A4S8YQ90_AURPU</name>
<evidence type="ECO:0008006" key="4">
    <source>
        <dbReference type="Google" id="ProtNLM"/>
    </source>
</evidence>
<gene>
    <name evidence="2" type="ORF">D6D20_10105</name>
</gene>
<comment type="caution">
    <text evidence="2">The sequence shown here is derived from an EMBL/GenBank/DDBJ whole genome shotgun (WGS) entry which is preliminary data.</text>
</comment>
<protein>
    <recommendedName>
        <fullName evidence="4">Histone H2A/H2B/H3 domain-containing protein</fullName>
    </recommendedName>
</protein>
<dbReference type="Gene3D" id="1.10.20.10">
    <property type="entry name" value="Histone, subunit A"/>
    <property type="match status" value="1"/>
</dbReference>
<proteinExistence type="predicted"/>